<dbReference type="Proteomes" id="UP000026962">
    <property type="component" value="Chromosome 8"/>
</dbReference>
<organism evidence="2">
    <name type="scientific">Oryza punctata</name>
    <name type="common">Red rice</name>
    <dbReference type="NCBI Taxonomy" id="4537"/>
    <lineage>
        <taxon>Eukaryota</taxon>
        <taxon>Viridiplantae</taxon>
        <taxon>Streptophyta</taxon>
        <taxon>Embryophyta</taxon>
        <taxon>Tracheophyta</taxon>
        <taxon>Spermatophyta</taxon>
        <taxon>Magnoliopsida</taxon>
        <taxon>Liliopsida</taxon>
        <taxon>Poales</taxon>
        <taxon>Poaceae</taxon>
        <taxon>BOP clade</taxon>
        <taxon>Oryzoideae</taxon>
        <taxon>Oryzeae</taxon>
        <taxon>Oryzinae</taxon>
        <taxon>Oryza</taxon>
    </lineage>
</organism>
<evidence type="ECO:0000313" key="2">
    <source>
        <dbReference type="EnsemblPlants" id="OPUNC08G12620.1"/>
    </source>
</evidence>
<protein>
    <submittedName>
        <fullName evidence="2">Uncharacterized protein</fullName>
    </submittedName>
</protein>
<feature type="compositionally biased region" description="Basic and acidic residues" evidence="1">
    <location>
        <begin position="1"/>
        <end position="11"/>
    </location>
</feature>
<dbReference type="HOGENOM" id="CLU_1351984_0_0_1"/>
<sequence>LHRNHLQDRRIVSPSSDTPPRGGIEASWVGSEARAGPGIGGGAVERRGGAARWPPIPSPGRRHRAILAAPPSQPYLSPSPPFPPPPPLLSPDGDAAAVIPVVLRRRQGALRLRGPLLRPRRPRHTFRHLLLQGREDLSLSSGSRRGRLCWPLRHLPAPPIQLIILGEIRFDWIPLFYLFLAQFDSVCGCLGPRIWCHVRFVPD</sequence>
<evidence type="ECO:0000256" key="1">
    <source>
        <dbReference type="SAM" id="MobiDB-lite"/>
    </source>
</evidence>
<dbReference type="Gramene" id="OPUNC08G12620.1">
    <property type="protein sequence ID" value="OPUNC08G12620.1"/>
    <property type="gene ID" value="OPUNC08G12620"/>
</dbReference>
<name>A0A0E0LUQ6_ORYPU</name>
<evidence type="ECO:0000313" key="3">
    <source>
        <dbReference type="Proteomes" id="UP000026962"/>
    </source>
</evidence>
<dbReference type="EnsemblPlants" id="OPUNC08G12620.2">
    <property type="protein sequence ID" value="OPUNC08G12620.2"/>
    <property type="gene ID" value="OPUNC08G12620"/>
</dbReference>
<reference evidence="2" key="1">
    <citation type="submission" date="2015-04" db="UniProtKB">
        <authorList>
            <consortium name="EnsemblPlants"/>
        </authorList>
    </citation>
    <scope>IDENTIFICATION</scope>
</reference>
<reference evidence="2" key="2">
    <citation type="submission" date="2018-05" db="EMBL/GenBank/DDBJ databases">
        <title>OpunRS2 (Oryza punctata Reference Sequence Version 2).</title>
        <authorList>
            <person name="Zhang J."/>
            <person name="Kudrna D."/>
            <person name="Lee S."/>
            <person name="Talag J."/>
            <person name="Welchert J."/>
            <person name="Wing R.A."/>
        </authorList>
    </citation>
    <scope>NUCLEOTIDE SEQUENCE [LARGE SCALE GENOMIC DNA]</scope>
</reference>
<dbReference type="Gramene" id="OPUNC08G12620.2">
    <property type="protein sequence ID" value="OPUNC08G12620.2"/>
    <property type="gene ID" value="OPUNC08G12620"/>
</dbReference>
<dbReference type="AlphaFoldDB" id="A0A0E0LUQ6"/>
<keyword evidence="3" id="KW-1185">Reference proteome</keyword>
<accession>A0A0E0LUQ6</accession>
<feature type="region of interest" description="Disordered" evidence="1">
    <location>
        <begin position="1"/>
        <end position="62"/>
    </location>
</feature>
<proteinExistence type="predicted"/>
<dbReference type="EnsemblPlants" id="OPUNC08G12620.1">
    <property type="protein sequence ID" value="OPUNC08G12620.1"/>
    <property type="gene ID" value="OPUNC08G12620"/>
</dbReference>